<feature type="chain" id="PRO_5012194942" evidence="1">
    <location>
        <begin position="20"/>
        <end position="210"/>
    </location>
</feature>
<dbReference type="AlphaFoldDB" id="A0A224YNT8"/>
<dbReference type="PROSITE" id="PS51257">
    <property type="entry name" value="PROKAR_LIPOPROTEIN"/>
    <property type="match status" value="1"/>
</dbReference>
<keyword evidence="1" id="KW-0732">Signal</keyword>
<proteinExistence type="predicted"/>
<name>A0A224YNT8_9ACAR</name>
<dbReference type="EMBL" id="GFPF01004376">
    <property type="protein sequence ID" value="MAA15522.1"/>
    <property type="molecule type" value="Transcribed_RNA"/>
</dbReference>
<evidence type="ECO:0000256" key="1">
    <source>
        <dbReference type="SAM" id="SignalP"/>
    </source>
</evidence>
<feature type="signal peptide" evidence="1">
    <location>
        <begin position="1"/>
        <end position="19"/>
    </location>
</feature>
<reference evidence="2" key="1">
    <citation type="journal article" date="2017" name="Parasit. Vectors">
        <title>Sialotranscriptomics of Rhipicephalus zambeziensis reveals intricate expression profiles of secretory proteins and suggests tight temporal transcriptional regulation during blood-feeding.</title>
        <authorList>
            <person name="de Castro M.H."/>
            <person name="de Klerk D."/>
            <person name="Pienaar R."/>
            <person name="Rees D.J.G."/>
            <person name="Mans B.J."/>
        </authorList>
    </citation>
    <scope>NUCLEOTIDE SEQUENCE</scope>
    <source>
        <tissue evidence="2">Salivary glands</tissue>
    </source>
</reference>
<protein>
    <submittedName>
        <fullName evidence="2">Metastriate one of each protein family</fullName>
    </submittedName>
</protein>
<evidence type="ECO:0000313" key="2">
    <source>
        <dbReference type="EMBL" id="MAA15522.1"/>
    </source>
</evidence>
<accession>A0A224YNT8</accession>
<sequence length="210" mass="23753">MGWSRALALVAFLASSCEAMFYSNDYPCDFTNVTIDEMTFFSLIAKLPEATESGPRGHHRGYRTLLPGIEYAGPASDGLSKLRMFGPAIPYCAKGKRMVQADFISDGDLRFWWPWKTCWGDVGRATIRAQFTRLTFQFRVVGSAASGVKLEFDKARPVFTHGIRFYVEGTELEEWYAVDILSELLPNFVENLWLRTISANLNSGFRFIDS</sequence>
<organism evidence="2">
    <name type="scientific">Rhipicephalus zambeziensis</name>
    <dbReference type="NCBI Taxonomy" id="60191"/>
    <lineage>
        <taxon>Eukaryota</taxon>
        <taxon>Metazoa</taxon>
        <taxon>Ecdysozoa</taxon>
        <taxon>Arthropoda</taxon>
        <taxon>Chelicerata</taxon>
        <taxon>Arachnida</taxon>
        <taxon>Acari</taxon>
        <taxon>Parasitiformes</taxon>
        <taxon>Ixodida</taxon>
        <taxon>Ixodoidea</taxon>
        <taxon>Ixodidae</taxon>
        <taxon>Rhipicephalinae</taxon>
        <taxon>Rhipicephalus</taxon>
        <taxon>Rhipicephalus</taxon>
    </lineage>
</organism>